<gene>
    <name evidence="2" type="ORF">PGT21_035345</name>
</gene>
<evidence type="ECO:0000313" key="3">
    <source>
        <dbReference type="Proteomes" id="UP000324748"/>
    </source>
</evidence>
<accession>A0A5B0QPU1</accession>
<dbReference type="AlphaFoldDB" id="A0A5B0QPU1"/>
<dbReference type="EMBL" id="VSWC01000014">
    <property type="protein sequence ID" value="KAA1115336.1"/>
    <property type="molecule type" value="Genomic_DNA"/>
</dbReference>
<feature type="compositionally biased region" description="Polar residues" evidence="1">
    <location>
        <begin position="130"/>
        <end position="139"/>
    </location>
</feature>
<sequence length="505" mass="56967">MKVTTHQALGFLFFFRCNANMDNLVTHSLELLSDGPPETSSSGSEHSISTALPDQRATDRAKILSHPGTSSSPARSTDNPPVIDLTLEIPHLAEMKDRLGEASTKAPGMNAGSRRKISGDPGKRDERTELATTQNSQPSELPVRFDVEGRPPKMIKLMGAFMGTEVRPDRIDSDGTIKQSDSSNQGHHVPDSTEASKTADRGKQIAQTLIITDASSSNLERIPARIITLESTGSALKDLIIDVERQSQNTQTSRTKDEPRRLKFTEDVLDFSNTPAEYQSHFLDALGDVLLDLKAKELVMTEAQFIIYHTDFYRIYQRSELAPHSDSKTNIPYSKKSQAYKHMLEHKDKWYSHWQTLMTQINLENSTDKLHLKSKELVLPYLFYVEMISTIVPISTTKQNDLGIHLKQAWDLLESIFGKETVADKQGKGKIYEKFSNYDRFNSLGLSSKVSALWDLLELWLDTHRPTLSDEIRAFGRTFHTIKAFFNSLFFLSVENLTQKFAQIE</sequence>
<organism evidence="2 3">
    <name type="scientific">Puccinia graminis f. sp. tritici</name>
    <dbReference type="NCBI Taxonomy" id="56615"/>
    <lineage>
        <taxon>Eukaryota</taxon>
        <taxon>Fungi</taxon>
        <taxon>Dikarya</taxon>
        <taxon>Basidiomycota</taxon>
        <taxon>Pucciniomycotina</taxon>
        <taxon>Pucciniomycetes</taxon>
        <taxon>Pucciniales</taxon>
        <taxon>Pucciniaceae</taxon>
        <taxon>Puccinia</taxon>
    </lineage>
</organism>
<feature type="compositionally biased region" description="Basic and acidic residues" evidence="1">
    <location>
        <begin position="117"/>
        <end position="129"/>
    </location>
</feature>
<protein>
    <submittedName>
        <fullName evidence="2">Uncharacterized protein</fullName>
    </submittedName>
</protein>
<feature type="region of interest" description="Disordered" evidence="1">
    <location>
        <begin position="34"/>
        <end position="59"/>
    </location>
</feature>
<dbReference type="Proteomes" id="UP000324748">
    <property type="component" value="Unassembled WGS sequence"/>
</dbReference>
<feature type="compositionally biased region" description="Low complexity" evidence="1">
    <location>
        <begin position="34"/>
        <end position="50"/>
    </location>
</feature>
<comment type="caution">
    <text evidence="2">The sequence shown here is derived from an EMBL/GenBank/DDBJ whole genome shotgun (WGS) entry which is preliminary data.</text>
</comment>
<feature type="region of interest" description="Disordered" evidence="1">
    <location>
        <begin position="100"/>
        <end position="145"/>
    </location>
</feature>
<evidence type="ECO:0000256" key="1">
    <source>
        <dbReference type="SAM" id="MobiDB-lite"/>
    </source>
</evidence>
<keyword evidence="3" id="KW-1185">Reference proteome</keyword>
<feature type="compositionally biased region" description="Basic and acidic residues" evidence="1">
    <location>
        <begin position="166"/>
        <end position="175"/>
    </location>
</feature>
<feature type="region of interest" description="Disordered" evidence="1">
    <location>
        <begin position="165"/>
        <end position="201"/>
    </location>
</feature>
<feature type="compositionally biased region" description="Polar residues" evidence="1">
    <location>
        <begin position="176"/>
        <end position="186"/>
    </location>
</feature>
<evidence type="ECO:0000313" key="2">
    <source>
        <dbReference type="EMBL" id="KAA1115336.1"/>
    </source>
</evidence>
<dbReference type="OrthoDB" id="10276602at2759"/>
<reference evidence="2 3" key="1">
    <citation type="submission" date="2019-05" db="EMBL/GenBank/DDBJ databases">
        <title>Emergence of the Ug99 lineage of the wheat stem rust pathogen through somatic hybridization.</title>
        <authorList>
            <person name="Li F."/>
            <person name="Upadhyaya N.M."/>
            <person name="Sperschneider J."/>
            <person name="Matny O."/>
            <person name="Nguyen-Phuc H."/>
            <person name="Mago R."/>
            <person name="Raley C."/>
            <person name="Miller M.E."/>
            <person name="Silverstein K.A.T."/>
            <person name="Henningsen E."/>
            <person name="Hirsch C.D."/>
            <person name="Visser B."/>
            <person name="Pretorius Z.A."/>
            <person name="Steffenson B.J."/>
            <person name="Schwessinger B."/>
            <person name="Dodds P.N."/>
            <person name="Figueroa M."/>
        </authorList>
    </citation>
    <scope>NUCLEOTIDE SEQUENCE [LARGE SCALE GENOMIC DNA]</scope>
    <source>
        <strain evidence="2">21-0</strain>
    </source>
</reference>
<proteinExistence type="predicted"/>
<name>A0A5B0QPU1_PUCGR</name>